<organism evidence="6 7">
    <name type="scientific">Chitinimonas arctica</name>
    <dbReference type="NCBI Taxonomy" id="2594795"/>
    <lineage>
        <taxon>Bacteria</taxon>
        <taxon>Pseudomonadati</taxon>
        <taxon>Pseudomonadota</taxon>
        <taxon>Betaproteobacteria</taxon>
        <taxon>Neisseriales</taxon>
        <taxon>Chitinibacteraceae</taxon>
        <taxon>Chitinimonas</taxon>
    </lineage>
</organism>
<feature type="transmembrane region" description="Helical" evidence="5">
    <location>
        <begin position="21"/>
        <end position="40"/>
    </location>
</feature>
<keyword evidence="7" id="KW-1185">Reference proteome</keyword>
<evidence type="ECO:0000256" key="5">
    <source>
        <dbReference type="SAM" id="Phobius"/>
    </source>
</evidence>
<evidence type="ECO:0000313" key="6">
    <source>
        <dbReference type="EMBL" id="QDQ27568.1"/>
    </source>
</evidence>
<dbReference type="EMBL" id="CP041730">
    <property type="protein sequence ID" value="QDQ27568.1"/>
    <property type="molecule type" value="Genomic_DNA"/>
</dbReference>
<evidence type="ECO:0000256" key="2">
    <source>
        <dbReference type="ARBA" id="ARBA00022692"/>
    </source>
</evidence>
<dbReference type="PIRSF" id="PIRSF017854">
    <property type="entry name" value="T4SS_TrbD"/>
    <property type="match status" value="1"/>
</dbReference>
<keyword evidence="3 5" id="KW-1133">Transmembrane helix</keyword>
<evidence type="ECO:0000313" key="7">
    <source>
        <dbReference type="Proteomes" id="UP000317550"/>
    </source>
</evidence>
<dbReference type="OrthoDB" id="7063374at2"/>
<protein>
    <submittedName>
        <fullName evidence="6">Conjugal transfer protein TrbD</fullName>
    </submittedName>
</protein>
<dbReference type="InterPro" id="IPR016704">
    <property type="entry name" value="Conjugal_tfr_TrbD"/>
</dbReference>
<evidence type="ECO:0000256" key="3">
    <source>
        <dbReference type="ARBA" id="ARBA00022989"/>
    </source>
</evidence>
<feature type="transmembrane region" description="Helical" evidence="5">
    <location>
        <begin position="46"/>
        <end position="63"/>
    </location>
</feature>
<dbReference type="RefSeq" id="WP_144278961.1">
    <property type="nucleotide sequence ID" value="NZ_CP041730.1"/>
</dbReference>
<sequence length="105" mass="11824">MEEPRRIAIHRSLNRPHLLLGAERSLVLMAGVITALLIFSGNISPWSLGLAVLFWTCSFWALVRMGKADPQMSQVYQRHVRYRSYYAARACLQAVPPATTPKKNG</sequence>
<dbReference type="InterPro" id="IPR007792">
    <property type="entry name" value="T4SS_VirB3/TrbD/AvhB"/>
</dbReference>
<dbReference type="Proteomes" id="UP000317550">
    <property type="component" value="Chromosome"/>
</dbReference>
<gene>
    <name evidence="6" type="ORF">FNU76_15070</name>
</gene>
<reference evidence="7" key="1">
    <citation type="submission" date="2019-07" db="EMBL/GenBank/DDBJ databases">
        <title>Chitinimonas sp. nov., isolated from Ny-Alesund, arctica soil.</title>
        <authorList>
            <person name="Xu Q."/>
            <person name="Peng F."/>
        </authorList>
    </citation>
    <scope>NUCLEOTIDE SEQUENCE [LARGE SCALE GENOMIC DNA]</scope>
    <source>
        <strain evidence="7">R3-44</strain>
    </source>
</reference>
<dbReference type="NCBIfam" id="NF010395">
    <property type="entry name" value="PRK13823.1"/>
    <property type="match status" value="1"/>
</dbReference>
<dbReference type="AlphaFoldDB" id="A0A516SHN9"/>
<comment type="subcellular location">
    <subcellularLocation>
        <location evidence="1">Membrane</location>
    </subcellularLocation>
</comment>
<keyword evidence="2 5" id="KW-0812">Transmembrane</keyword>
<dbReference type="KEGG" id="cari:FNU76_15070"/>
<proteinExistence type="predicted"/>
<evidence type="ECO:0000256" key="4">
    <source>
        <dbReference type="ARBA" id="ARBA00023136"/>
    </source>
</evidence>
<dbReference type="GO" id="GO:0016020">
    <property type="term" value="C:membrane"/>
    <property type="evidence" value="ECO:0007669"/>
    <property type="project" value="UniProtKB-SubCell"/>
</dbReference>
<dbReference type="Pfam" id="PF05101">
    <property type="entry name" value="VirB3"/>
    <property type="match status" value="1"/>
</dbReference>
<name>A0A516SHN9_9NEIS</name>
<keyword evidence="4 5" id="KW-0472">Membrane</keyword>
<accession>A0A516SHN9</accession>
<evidence type="ECO:0000256" key="1">
    <source>
        <dbReference type="ARBA" id="ARBA00004370"/>
    </source>
</evidence>